<dbReference type="NCBIfam" id="TIGR00759">
    <property type="entry name" value="aceE"/>
    <property type="match status" value="1"/>
</dbReference>
<feature type="binding site" evidence="10">
    <location>
        <position position="322"/>
    </location>
    <ligand>
        <name>Mg(2+)</name>
        <dbReference type="ChEBI" id="CHEBI:18420"/>
    </ligand>
</feature>
<dbReference type="OrthoDB" id="9759664at2"/>
<dbReference type="EMBL" id="CP035503">
    <property type="protein sequence ID" value="QDL36153.1"/>
    <property type="molecule type" value="Genomic_DNA"/>
</dbReference>
<keyword evidence="5 9" id="KW-0560">Oxidoreductase</keyword>
<feature type="domain" description="Transketolase N-terminal" evidence="11">
    <location>
        <begin position="275"/>
        <end position="360"/>
    </location>
</feature>
<dbReference type="PANTHER" id="PTHR43825:SF3">
    <property type="entry name" value="PYRUVATE DEHYDROGENASE E1 COMPONENT"/>
    <property type="match status" value="1"/>
</dbReference>
<evidence type="ECO:0000256" key="10">
    <source>
        <dbReference type="PIRSR" id="PIRSR000156-1"/>
    </source>
</evidence>
<dbReference type="PIRSF" id="PIRSF000156">
    <property type="entry name" value="Pyruvate_dh_E1"/>
    <property type="match status" value="1"/>
</dbReference>
<dbReference type="InterPro" id="IPR009014">
    <property type="entry name" value="Transketo_C/PFOR_II"/>
</dbReference>
<organism evidence="14 15">
    <name type="scientific">Rhodoferax sediminis</name>
    <dbReference type="NCBI Taxonomy" id="2509614"/>
    <lineage>
        <taxon>Bacteria</taxon>
        <taxon>Pseudomonadati</taxon>
        <taxon>Pseudomonadota</taxon>
        <taxon>Betaproteobacteria</taxon>
        <taxon>Burkholderiales</taxon>
        <taxon>Comamonadaceae</taxon>
        <taxon>Rhodoferax</taxon>
    </lineage>
</organism>
<evidence type="ECO:0000256" key="6">
    <source>
        <dbReference type="ARBA" id="ARBA00023052"/>
    </source>
</evidence>
<dbReference type="InterPro" id="IPR004660">
    <property type="entry name" value="PDH_E1"/>
</dbReference>
<protein>
    <recommendedName>
        <fullName evidence="4 9">Pyruvate dehydrogenase E1 component</fullName>
        <ecNumber evidence="3 9">1.2.4.1</ecNumber>
    </recommendedName>
</protein>
<dbReference type="InterPro" id="IPR035807">
    <property type="entry name" value="PDC_E1_N"/>
</dbReference>
<evidence type="ECO:0000259" key="12">
    <source>
        <dbReference type="Pfam" id="PF17831"/>
    </source>
</evidence>
<evidence type="ECO:0000259" key="11">
    <source>
        <dbReference type="Pfam" id="PF00456"/>
    </source>
</evidence>
<dbReference type="Proteomes" id="UP000316798">
    <property type="component" value="Chromosome"/>
</dbReference>
<comment type="function">
    <text evidence="2 9">Component of the pyruvate dehydrogenase (PDH) complex, that catalyzes the overall conversion of pyruvate to acetyl-CoA and CO(2).</text>
</comment>
<feature type="domain" description="Pyruvate dehydrogenase E1 component middle" evidence="12">
    <location>
        <begin position="541"/>
        <end position="760"/>
    </location>
</feature>
<dbReference type="AlphaFoldDB" id="A0A515D6V6"/>
<dbReference type="EC" id="1.2.4.1" evidence="3 9"/>
<dbReference type="Pfam" id="PF22613">
    <property type="entry name" value="Transketolase_C_1"/>
    <property type="match status" value="1"/>
</dbReference>
<feature type="domain" description="Transketolase-like C-terminal" evidence="13">
    <location>
        <begin position="791"/>
        <end position="915"/>
    </location>
</feature>
<dbReference type="Gene3D" id="3.40.50.970">
    <property type="match status" value="2"/>
</dbReference>
<dbReference type="KEGG" id="rhf:EUB48_01715"/>
<dbReference type="GO" id="GO:0004739">
    <property type="term" value="F:pyruvate dehydrogenase (acetyl-transferring) activity"/>
    <property type="evidence" value="ECO:0007669"/>
    <property type="project" value="UniProtKB-EC"/>
</dbReference>
<dbReference type="Gene3D" id="3.40.50.920">
    <property type="match status" value="1"/>
</dbReference>
<dbReference type="FunFam" id="3.40.50.970:FF:000011">
    <property type="entry name" value="Pyruvate dehydrogenase E1 component"/>
    <property type="match status" value="1"/>
</dbReference>
<accession>A0A515D6V6</accession>
<comment type="cofactor">
    <cofactor evidence="10">
        <name>Mg(2+)</name>
        <dbReference type="ChEBI" id="CHEBI:18420"/>
    </cofactor>
</comment>
<dbReference type="InterPro" id="IPR055152">
    <property type="entry name" value="Transketolase-like_C_2"/>
</dbReference>
<dbReference type="InterPro" id="IPR051157">
    <property type="entry name" value="PDH/Transketolase"/>
</dbReference>
<dbReference type="CDD" id="cd02017">
    <property type="entry name" value="TPP_E1_EcPDC_like"/>
    <property type="match status" value="1"/>
</dbReference>
<evidence type="ECO:0000259" key="13">
    <source>
        <dbReference type="Pfam" id="PF22613"/>
    </source>
</evidence>
<comment type="catalytic activity">
    <reaction evidence="8 9">
        <text>N(6)-[(R)-lipoyl]-L-lysyl-[protein] + pyruvate + H(+) = N(6)-[(R)-S(8)-acetyldihydrolipoyl]-L-lysyl-[protein] + CO2</text>
        <dbReference type="Rhea" id="RHEA:19189"/>
        <dbReference type="Rhea" id="RHEA-COMP:10474"/>
        <dbReference type="Rhea" id="RHEA-COMP:10478"/>
        <dbReference type="ChEBI" id="CHEBI:15361"/>
        <dbReference type="ChEBI" id="CHEBI:15378"/>
        <dbReference type="ChEBI" id="CHEBI:16526"/>
        <dbReference type="ChEBI" id="CHEBI:83099"/>
        <dbReference type="ChEBI" id="CHEBI:83111"/>
        <dbReference type="EC" id="1.2.4.1"/>
    </reaction>
</comment>
<evidence type="ECO:0000313" key="14">
    <source>
        <dbReference type="EMBL" id="QDL36153.1"/>
    </source>
</evidence>
<dbReference type="SUPFAM" id="SSF52518">
    <property type="entry name" value="Thiamin diphosphate-binding fold (THDP-binding)"/>
    <property type="match status" value="2"/>
</dbReference>
<evidence type="ECO:0000256" key="5">
    <source>
        <dbReference type="ARBA" id="ARBA00023002"/>
    </source>
</evidence>
<feature type="binding site" evidence="10">
    <location>
        <position position="324"/>
    </location>
    <ligand>
        <name>Mg(2+)</name>
        <dbReference type="ChEBI" id="CHEBI:18420"/>
    </ligand>
</feature>
<reference evidence="14 15" key="1">
    <citation type="submission" date="2019-01" db="EMBL/GenBank/DDBJ databases">
        <title>Genomic insights into a novel species Rhodoferax sp.</title>
        <authorList>
            <person name="Jin L."/>
        </authorList>
    </citation>
    <scope>NUCLEOTIDE SEQUENCE [LARGE SCALE GENOMIC DNA]</scope>
    <source>
        <strain evidence="14 15">CHu59-6-5</strain>
    </source>
</reference>
<evidence type="ECO:0000256" key="8">
    <source>
        <dbReference type="ARBA" id="ARBA00051231"/>
    </source>
</evidence>
<dbReference type="PANTHER" id="PTHR43825">
    <property type="entry name" value="PYRUVATE DEHYDROGENASE E1 COMPONENT"/>
    <property type="match status" value="1"/>
</dbReference>
<keyword evidence="6 9" id="KW-0786">Thiamine pyrophosphate</keyword>
<dbReference type="InterPro" id="IPR041621">
    <property type="entry name" value="PDH_E1_M"/>
</dbReference>
<keyword evidence="10" id="KW-0460">Magnesium</keyword>
<dbReference type="SUPFAM" id="SSF52922">
    <property type="entry name" value="TK C-terminal domain-like"/>
    <property type="match status" value="1"/>
</dbReference>
<sequence length="931" mass="101169">MNAPLPLQHLLSAMPNESLTIDPDPQETAEWREAFLALAASQGPARARQMLDELARLARAGRIGWQPELSTPYFNTIAVDAQPVFPGDLAIEERLGSLMRWNALAMVVRANQAYGELGGHIASYASAADLFEVGFNHFFHARNDSAAAPGRPEQGSAPAGGSAAHEVASVGANRHRGDLVFFQPHSSPGVYARAYLEGRLAEQDLMHFRQELTAPAAQTGQGARGLTSYPHPYLMPDFWQFPTGSMGIGPISSIYHARFMRYLTHRKLLNCEGRKENGIHVDKRRVWGVFGDGEMDEPESMSALTLAARERLDNLVWVVNCNLQRLDGPVRGNGRIIDELEKLFAGAGWNVIKLVWGSDWDGLFARDTTGALTRAFAHTVDGQMQTFAAKDGRFNRDNFFGQNEELARLAQGLTDEQIDRLKRGGHDLVKIHAAYAAAAAHTGQPTVILAHTKKGYGMGSGGQGKMTTHSQKKFDETDLIEFRNRFNLPLSDEQVTSLSFYKPAADSPEMQYMHEHRQRLGGYLPKRETACDVVPVPAIDSYAAFALAANGKEMSTTMAFVRLLGGLLKDKALGPRIVPIVADEARTFGMANLFKQIGIYSSVGQRYAPEDIGSVLSYREALDGQILEEGISEAGAIASWTAAATSYSVHALAMLPFYIYYSMFGFQRVGDAIWAAADQRARGFLLGATSGRTTLGGEGLQHQDGTSHLVAATIPNCRAYDPAFAGEMAVIIDHGMREMLVEQKDVFYYVTLMNENYAQPSLPAGVAAEVIRGCYKFNSYLPIPDNGYSAKTSKNVALLGSGAILTEVVKAAQLLAAQGIAAEVFSVTSWSELARDGQACEQRALAGDPAPGQPFIAQQLQASQGPMIAATDYVRAVPEGIRAFVPAGRRYLTLGTDGFGRSDTRAALREHFGVDAQSIVRAALHALARHG</sequence>
<dbReference type="Pfam" id="PF17831">
    <property type="entry name" value="PDH_E1_M"/>
    <property type="match status" value="1"/>
</dbReference>
<keyword evidence="7 9" id="KW-0670">Pyruvate</keyword>
<keyword evidence="10" id="KW-0479">Metal-binding</keyword>
<gene>
    <name evidence="14" type="primary">aceE</name>
    <name evidence="14" type="ORF">EUB48_01715</name>
</gene>
<evidence type="ECO:0000256" key="4">
    <source>
        <dbReference type="ARBA" id="ARBA00017172"/>
    </source>
</evidence>
<evidence type="ECO:0000256" key="7">
    <source>
        <dbReference type="ARBA" id="ARBA00023317"/>
    </source>
</evidence>
<evidence type="ECO:0000256" key="1">
    <source>
        <dbReference type="ARBA" id="ARBA00001964"/>
    </source>
</evidence>
<evidence type="ECO:0000313" key="15">
    <source>
        <dbReference type="Proteomes" id="UP000316798"/>
    </source>
</evidence>
<feature type="binding site" evidence="10">
    <location>
        <position position="292"/>
    </location>
    <ligand>
        <name>Mg(2+)</name>
        <dbReference type="ChEBI" id="CHEBI:18420"/>
    </ligand>
</feature>
<evidence type="ECO:0000256" key="9">
    <source>
        <dbReference type="PIRNR" id="PIRNR000156"/>
    </source>
</evidence>
<dbReference type="Pfam" id="PF00456">
    <property type="entry name" value="Transketolase_N"/>
    <property type="match status" value="1"/>
</dbReference>
<proteinExistence type="predicted"/>
<dbReference type="InterPro" id="IPR005474">
    <property type="entry name" value="Transketolase_N"/>
</dbReference>
<evidence type="ECO:0000256" key="2">
    <source>
        <dbReference type="ARBA" id="ARBA00003157"/>
    </source>
</evidence>
<dbReference type="InterPro" id="IPR029061">
    <property type="entry name" value="THDP-binding"/>
</dbReference>
<keyword evidence="15" id="KW-1185">Reference proteome</keyword>
<dbReference type="GO" id="GO:0046872">
    <property type="term" value="F:metal ion binding"/>
    <property type="evidence" value="ECO:0007669"/>
    <property type="project" value="UniProtKB-KW"/>
</dbReference>
<name>A0A515D6V6_9BURK</name>
<comment type="cofactor">
    <cofactor evidence="1 9">
        <name>thiamine diphosphate</name>
        <dbReference type="ChEBI" id="CHEBI:58937"/>
    </cofactor>
</comment>
<evidence type="ECO:0000256" key="3">
    <source>
        <dbReference type="ARBA" id="ARBA00012281"/>
    </source>
</evidence>